<organism evidence="1">
    <name type="scientific">Myoviridae sp. ctXwe21</name>
    <dbReference type="NCBI Taxonomy" id="2825123"/>
    <lineage>
        <taxon>Viruses</taxon>
        <taxon>Duplodnaviria</taxon>
        <taxon>Heunggongvirae</taxon>
        <taxon>Uroviricota</taxon>
        <taxon>Caudoviricetes</taxon>
    </lineage>
</organism>
<dbReference type="EMBL" id="BK015537">
    <property type="protein sequence ID" value="DAE11827.1"/>
    <property type="molecule type" value="Genomic_DNA"/>
</dbReference>
<evidence type="ECO:0000313" key="1">
    <source>
        <dbReference type="EMBL" id="DAE11827.1"/>
    </source>
</evidence>
<proteinExistence type="predicted"/>
<name>A0A8S5PZ82_9CAUD</name>
<reference evidence="1" key="1">
    <citation type="journal article" date="2021" name="Proc. Natl. Acad. Sci. U.S.A.">
        <title>A Catalog of Tens of Thousands of Viruses from Human Metagenomes Reveals Hidden Associations with Chronic Diseases.</title>
        <authorList>
            <person name="Tisza M.J."/>
            <person name="Buck C.B."/>
        </authorList>
    </citation>
    <scope>NUCLEOTIDE SEQUENCE</scope>
    <source>
        <strain evidence="1">CtXwe21</strain>
    </source>
</reference>
<protein>
    <submittedName>
        <fullName evidence="1">Uncharacterized protein</fullName>
    </submittedName>
</protein>
<sequence>MNEPILITLKNGGKLKAIEDALCDKNGYNVRYLGENGKYYYPSDIASVLPLDKGKQINERDFCYQIRKDKEELERKIESMLLSFSYQYGGIHIDSSIKEYETADAETGKKSPMFAVSLGIRI</sequence>
<accession>A0A8S5PZ82</accession>